<dbReference type="SMART" id="SM00724">
    <property type="entry name" value="TLC"/>
    <property type="match status" value="1"/>
</dbReference>
<dbReference type="GO" id="GO:0016020">
    <property type="term" value="C:membrane"/>
    <property type="evidence" value="ECO:0007669"/>
    <property type="project" value="UniProtKB-SubCell"/>
</dbReference>
<feature type="transmembrane region" description="Helical" evidence="6">
    <location>
        <begin position="228"/>
        <end position="249"/>
    </location>
</feature>
<evidence type="ECO:0000259" key="7">
    <source>
        <dbReference type="PROSITE" id="PS50922"/>
    </source>
</evidence>
<dbReference type="RefSeq" id="XP_068346638.1">
    <property type="nucleotide sequence ID" value="XM_068496181.1"/>
</dbReference>
<keyword evidence="9" id="KW-1185">Reference proteome</keyword>
<feature type="transmembrane region" description="Helical" evidence="6">
    <location>
        <begin position="160"/>
        <end position="181"/>
    </location>
</feature>
<dbReference type="PIRSF" id="PIRSF005225">
    <property type="entry name" value="LAG1_LAC1"/>
    <property type="match status" value="1"/>
</dbReference>
<evidence type="ECO:0000256" key="3">
    <source>
        <dbReference type="ARBA" id="ARBA00022989"/>
    </source>
</evidence>
<dbReference type="GO" id="GO:0046513">
    <property type="term" value="P:ceramide biosynthetic process"/>
    <property type="evidence" value="ECO:0007669"/>
    <property type="project" value="InterPro"/>
</dbReference>
<dbReference type="PANTHER" id="PTHR12560:SF0">
    <property type="entry name" value="LD18904P"/>
    <property type="match status" value="1"/>
</dbReference>
<comment type="caution">
    <text evidence="8">The sequence shown here is derived from an EMBL/GenBank/DDBJ whole genome shotgun (WGS) entry which is preliminary data.</text>
</comment>
<dbReference type="AlphaFoldDB" id="A0A1J4J7V6"/>
<feature type="transmembrane region" description="Helical" evidence="6">
    <location>
        <begin position="193"/>
        <end position="216"/>
    </location>
</feature>
<dbReference type="EMBL" id="MLAK01001393">
    <property type="protein sequence ID" value="OHS93501.1"/>
    <property type="molecule type" value="Genomic_DNA"/>
</dbReference>
<dbReference type="PROSITE" id="PS50922">
    <property type="entry name" value="TLC"/>
    <property type="match status" value="1"/>
</dbReference>
<evidence type="ECO:0000256" key="4">
    <source>
        <dbReference type="ARBA" id="ARBA00023136"/>
    </source>
</evidence>
<name>A0A1J4J7V6_9EUKA</name>
<dbReference type="GO" id="GO:0050291">
    <property type="term" value="F:sphingosine N-acyltransferase activity"/>
    <property type="evidence" value="ECO:0007669"/>
    <property type="project" value="InterPro"/>
</dbReference>
<evidence type="ECO:0000256" key="6">
    <source>
        <dbReference type="SAM" id="Phobius"/>
    </source>
</evidence>
<dbReference type="InterPro" id="IPR016439">
    <property type="entry name" value="Lag1/Lac1-like"/>
</dbReference>
<keyword evidence="2 5" id="KW-0812">Transmembrane</keyword>
<reference evidence="8" key="1">
    <citation type="submission" date="2016-10" db="EMBL/GenBank/DDBJ databases">
        <authorList>
            <person name="Benchimol M."/>
            <person name="Almeida L.G."/>
            <person name="Vasconcelos A.T."/>
            <person name="Perreira-Neves A."/>
            <person name="Rosa I.A."/>
            <person name="Tasca T."/>
            <person name="Bogo M.R."/>
            <person name="de Souza W."/>
        </authorList>
    </citation>
    <scope>NUCLEOTIDE SEQUENCE [LARGE SCALE GENOMIC DNA]</scope>
    <source>
        <strain evidence="8">K</strain>
    </source>
</reference>
<dbReference type="OrthoDB" id="537032at2759"/>
<dbReference type="GeneID" id="94830885"/>
<gene>
    <name evidence="8" type="ORF">TRFO_11694</name>
</gene>
<feature type="transmembrane region" description="Helical" evidence="6">
    <location>
        <begin position="111"/>
        <end position="128"/>
    </location>
</feature>
<sequence>MTLFHDFRQLTVLEFNDITTLAGVCVAYYVYRQLITHHVLAKIALFVCINEKVQFKFIHRGFDLIHYATSFLLGLFAIIDRPYGGCFVYAKNCAEDFRQTSQCAMSELEKIYYLIFTAYYITDMFFLYTNTSDLTTLLIHHIVTVTLIFISVYIRTQVIGVIVMLLHDVVDIFLYGGKILIYTGHNTAKDVTLLTFAILCTWFRMINYPLVMYNGWMNGIKEWPDHPFWYFTEGFILFALMGCHIFWFIKILKAAMGIFTQGSKAITDNRSDDSD</sequence>
<keyword evidence="4 5" id="KW-0472">Membrane</keyword>
<feature type="transmembrane region" description="Helical" evidence="6">
    <location>
        <begin position="61"/>
        <end position="79"/>
    </location>
</feature>
<evidence type="ECO:0000256" key="2">
    <source>
        <dbReference type="ARBA" id="ARBA00022692"/>
    </source>
</evidence>
<dbReference type="PANTHER" id="PTHR12560">
    <property type="entry name" value="LONGEVITY ASSURANCE FACTOR 1 LAG1"/>
    <property type="match status" value="1"/>
</dbReference>
<dbReference type="Proteomes" id="UP000179807">
    <property type="component" value="Unassembled WGS sequence"/>
</dbReference>
<dbReference type="Pfam" id="PF03798">
    <property type="entry name" value="TRAM_LAG1_CLN8"/>
    <property type="match status" value="1"/>
</dbReference>
<evidence type="ECO:0000313" key="9">
    <source>
        <dbReference type="Proteomes" id="UP000179807"/>
    </source>
</evidence>
<comment type="subcellular location">
    <subcellularLocation>
        <location evidence="1">Membrane</location>
        <topology evidence="1">Multi-pass membrane protein</topology>
    </subcellularLocation>
</comment>
<protein>
    <submittedName>
        <fullName evidence="8">Longevity assurance protein</fullName>
    </submittedName>
</protein>
<evidence type="ECO:0000313" key="8">
    <source>
        <dbReference type="EMBL" id="OHS93501.1"/>
    </source>
</evidence>
<evidence type="ECO:0000256" key="1">
    <source>
        <dbReference type="ARBA" id="ARBA00004141"/>
    </source>
</evidence>
<organism evidence="8 9">
    <name type="scientific">Tritrichomonas foetus</name>
    <dbReference type="NCBI Taxonomy" id="1144522"/>
    <lineage>
        <taxon>Eukaryota</taxon>
        <taxon>Metamonada</taxon>
        <taxon>Parabasalia</taxon>
        <taxon>Tritrichomonadida</taxon>
        <taxon>Tritrichomonadidae</taxon>
        <taxon>Tritrichomonas</taxon>
    </lineage>
</organism>
<accession>A0A1J4J7V6</accession>
<dbReference type="GO" id="GO:0005783">
    <property type="term" value="C:endoplasmic reticulum"/>
    <property type="evidence" value="ECO:0007669"/>
    <property type="project" value="TreeGrafter"/>
</dbReference>
<feature type="domain" description="TLC" evidence="7">
    <location>
        <begin position="55"/>
        <end position="260"/>
    </location>
</feature>
<dbReference type="VEuPathDB" id="TrichDB:TRFO_11694"/>
<dbReference type="InterPro" id="IPR006634">
    <property type="entry name" value="TLC-dom"/>
</dbReference>
<proteinExistence type="predicted"/>
<feature type="transmembrane region" description="Helical" evidence="6">
    <location>
        <begin position="135"/>
        <end position="154"/>
    </location>
</feature>
<evidence type="ECO:0000256" key="5">
    <source>
        <dbReference type="PROSITE-ProRule" id="PRU00205"/>
    </source>
</evidence>
<keyword evidence="3 6" id="KW-1133">Transmembrane helix</keyword>